<reference evidence="6 7" key="1">
    <citation type="submission" date="2018-06" db="EMBL/GenBank/DDBJ databases">
        <authorList>
            <person name="Strepis N."/>
        </authorList>
    </citation>
    <scope>NUCLEOTIDE SEQUENCE [LARGE SCALE GENOMIC DNA]</scope>
    <source>
        <strain evidence="6">LUCI</strain>
    </source>
</reference>
<comment type="similarity">
    <text evidence="1 4">Belongs to the prolyl-tRNA editing family. YbaK/EbsC subfamily.</text>
</comment>
<protein>
    <recommendedName>
        <fullName evidence="4">Cys-tRNA(Pro)/Cys-tRNA(Cys) deacylase</fullName>
        <ecNumber evidence="4">4.2.-.-</ecNumber>
    </recommendedName>
</protein>
<evidence type="ECO:0000313" key="7">
    <source>
        <dbReference type="Proteomes" id="UP000277811"/>
    </source>
</evidence>
<accession>A0A498RB17</accession>
<dbReference type="InterPro" id="IPR004369">
    <property type="entry name" value="Prolyl-tRNA_editing_YbaK/EbsC"/>
</dbReference>
<evidence type="ECO:0000259" key="5">
    <source>
        <dbReference type="Pfam" id="PF04073"/>
    </source>
</evidence>
<sequence length="162" mass="17459">MKTNAARILDGLKIKYELREYVVDEGDLSAENVADKVGFPAEQVFKTLVARGDKTGVLMACVPGSAELDLKALAVASGNKKVEMVSLKEVQPLTGYIRGGVSPLGAKKRYPVFLDESASHWPFISISAGMRGHQILVASGELARAVEAKICKVARFLVVEEL</sequence>
<dbReference type="NCBIfam" id="TIGR00011">
    <property type="entry name" value="YbaK_EbsC"/>
    <property type="match status" value="1"/>
</dbReference>
<dbReference type="GO" id="GO:0002161">
    <property type="term" value="F:aminoacyl-tRNA deacylase activity"/>
    <property type="evidence" value="ECO:0007669"/>
    <property type="project" value="InterPro"/>
</dbReference>
<dbReference type="OrthoDB" id="9809296at2"/>
<dbReference type="CDD" id="cd00002">
    <property type="entry name" value="YbaK_deacylase"/>
    <property type="match status" value="1"/>
</dbReference>
<evidence type="ECO:0000256" key="3">
    <source>
        <dbReference type="ARBA" id="ARBA00023239"/>
    </source>
</evidence>
<gene>
    <name evidence="6" type="ORF">LUCI_3952</name>
</gene>
<dbReference type="EC" id="4.2.-.-" evidence="4"/>
<dbReference type="PANTHER" id="PTHR30411">
    <property type="entry name" value="CYTOPLASMIC PROTEIN"/>
    <property type="match status" value="1"/>
</dbReference>
<dbReference type="SUPFAM" id="SSF55826">
    <property type="entry name" value="YbaK/ProRS associated domain"/>
    <property type="match status" value="1"/>
</dbReference>
<evidence type="ECO:0000256" key="2">
    <source>
        <dbReference type="ARBA" id="ARBA00022917"/>
    </source>
</evidence>
<dbReference type="PANTHER" id="PTHR30411:SF0">
    <property type="entry name" value="CYS-TRNA(PRO)_CYS-TRNA(CYS) DEACYLASE YBAK"/>
    <property type="match status" value="1"/>
</dbReference>
<proteinExistence type="inferred from homology"/>
<dbReference type="PIRSF" id="PIRSF006181">
    <property type="entry name" value="EbsC_YbaK"/>
    <property type="match status" value="1"/>
</dbReference>
<keyword evidence="3 4" id="KW-0456">Lyase</keyword>
<dbReference type="Proteomes" id="UP000277811">
    <property type="component" value="Unassembled WGS sequence"/>
</dbReference>
<keyword evidence="2 4" id="KW-0648">Protein biosynthesis</keyword>
<dbReference type="Pfam" id="PF04073">
    <property type="entry name" value="tRNA_edit"/>
    <property type="match status" value="1"/>
</dbReference>
<dbReference type="InterPro" id="IPR007214">
    <property type="entry name" value="YbaK/aa-tRNA-synth-assoc-dom"/>
</dbReference>
<dbReference type="EMBL" id="UPPP01000094">
    <property type="protein sequence ID" value="VBB08674.1"/>
    <property type="molecule type" value="Genomic_DNA"/>
</dbReference>
<dbReference type="InterPro" id="IPR036754">
    <property type="entry name" value="YbaK/aa-tRNA-synt-asso_dom_sf"/>
</dbReference>
<dbReference type="GO" id="GO:0006412">
    <property type="term" value="P:translation"/>
    <property type="evidence" value="ECO:0007669"/>
    <property type="project" value="UniProtKB-KW"/>
</dbReference>
<organism evidence="6 7">
    <name type="scientific">Lucifera butyrica</name>
    <dbReference type="NCBI Taxonomy" id="1351585"/>
    <lineage>
        <taxon>Bacteria</taxon>
        <taxon>Bacillati</taxon>
        <taxon>Bacillota</taxon>
        <taxon>Negativicutes</taxon>
        <taxon>Veillonellales</taxon>
        <taxon>Veillonellaceae</taxon>
        <taxon>Lucifera</taxon>
    </lineage>
</organism>
<dbReference type="AlphaFoldDB" id="A0A498RB17"/>
<keyword evidence="7" id="KW-1185">Reference proteome</keyword>
<dbReference type="RefSeq" id="WP_122629539.1">
    <property type="nucleotide sequence ID" value="NZ_UPPP01000094.1"/>
</dbReference>
<feature type="domain" description="YbaK/aminoacyl-tRNA synthetase-associated" evidence="5">
    <location>
        <begin position="29"/>
        <end position="144"/>
    </location>
</feature>
<dbReference type="Gene3D" id="3.90.960.10">
    <property type="entry name" value="YbaK/aminoacyl-tRNA synthetase-associated domain"/>
    <property type="match status" value="1"/>
</dbReference>
<evidence type="ECO:0000313" key="6">
    <source>
        <dbReference type="EMBL" id="VBB08674.1"/>
    </source>
</evidence>
<name>A0A498RB17_9FIRM</name>
<dbReference type="GO" id="GO:0016829">
    <property type="term" value="F:lyase activity"/>
    <property type="evidence" value="ECO:0007669"/>
    <property type="project" value="UniProtKB-KW"/>
</dbReference>
<evidence type="ECO:0000256" key="4">
    <source>
        <dbReference type="PIRNR" id="PIRNR006181"/>
    </source>
</evidence>
<evidence type="ECO:0000256" key="1">
    <source>
        <dbReference type="ARBA" id="ARBA00009798"/>
    </source>
</evidence>